<evidence type="ECO:0000256" key="1">
    <source>
        <dbReference type="SAM" id="MobiDB-lite"/>
    </source>
</evidence>
<dbReference type="InParanoid" id="A0A0E1RZA7"/>
<gene>
    <name evidence="2" type="ORF">CIMG_05360</name>
</gene>
<protein>
    <recommendedName>
        <fullName evidence="4">Tafazzin</fullName>
    </recommendedName>
</protein>
<dbReference type="VEuPathDB" id="FungiDB:CIMG_05360"/>
<keyword evidence="3" id="KW-1185">Reference proteome</keyword>
<dbReference type="STRING" id="246410.A0A0E1RZA7"/>
<proteinExistence type="predicted"/>
<organism evidence="2 3">
    <name type="scientific">Coccidioides immitis (strain RS)</name>
    <name type="common">Valley fever fungus</name>
    <dbReference type="NCBI Taxonomy" id="246410"/>
    <lineage>
        <taxon>Eukaryota</taxon>
        <taxon>Fungi</taxon>
        <taxon>Dikarya</taxon>
        <taxon>Ascomycota</taxon>
        <taxon>Pezizomycotina</taxon>
        <taxon>Eurotiomycetes</taxon>
        <taxon>Eurotiomycetidae</taxon>
        <taxon>Onygenales</taxon>
        <taxon>Onygenaceae</taxon>
        <taxon>Coccidioides</taxon>
    </lineage>
</organism>
<feature type="region of interest" description="Disordered" evidence="1">
    <location>
        <begin position="78"/>
        <end position="132"/>
    </location>
</feature>
<evidence type="ECO:0000313" key="2">
    <source>
        <dbReference type="EMBL" id="EAS34336.2"/>
    </source>
</evidence>
<dbReference type="OrthoDB" id="193467at2759"/>
<dbReference type="GeneID" id="4563721"/>
<evidence type="ECO:0008006" key="4">
    <source>
        <dbReference type="Google" id="ProtNLM"/>
    </source>
</evidence>
<accession>A0A0E1RZA7</accession>
<dbReference type="AlphaFoldDB" id="A0A0E1RZA7"/>
<reference evidence="3" key="1">
    <citation type="journal article" date="2009" name="Genome Res.">
        <title>Comparative genomic analyses of the human fungal pathogens Coccidioides and their relatives.</title>
        <authorList>
            <person name="Sharpton T.J."/>
            <person name="Stajich J.E."/>
            <person name="Rounsley S.D."/>
            <person name="Gardner M.J."/>
            <person name="Wortman J.R."/>
            <person name="Jordar V.S."/>
            <person name="Maiti R."/>
            <person name="Kodira C.D."/>
            <person name="Neafsey D.E."/>
            <person name="Zeng Q."/>
            <person name="Hung C.-Y."/>
            <person name="McMahan C."/>
            <person name="Muszewska A."/>
            <person name="Grynberg M."/>
            <person name="Mandel M.A."/>
            <person name="Kellner E.M."/>
            <person name="Barker B.M."/>
            <person name="Galgiani J.N."/>
            <person name="Orbach M.J."/>
            <person name="Kirkland T.N."/>
            <person name="Cole G.T."/>
            <person name="Henn M.R."/>
            <person name="Birren B.W."/>
            <person name="Taylor J.W."/>
        </authorList>
    </citation>
    <scope>NUCLEOTIDE SEQUENCE [LARGE SCALE GENOMIC DNA]</scope>
    <source>
        <strain evidence="3">RS</strain>
    </source>
</reference>
<name>A0A0E1RZA7_COCIM</name>
<dbReference type="OMA" id="GTNYYSH"/>
<sequence>MPKKHRKFKLIKPEASVHHSLASSSSRRRNDPSRSEQLSVNDLIQHLRRTQLSTVEPQNVVGATEVVAKSVHPSIRNILDLPAPPPPRPRSGLRPQIGTRRLRRTPGPAAPLSWLSQNHERPVNDESRSAGYHGEVQRHLDRLPGLNFPPERSLQHTILKTMASNWDWHLVYDGIFLSELPTQVRQLLLSYIAVYTDHATMGAGMQGLKPLFLDKTPDGEVETHPDVIRLDLSGALGHCITLKLLVRELKYELPELKREDAYVPASWEEEASDEASSSRTSLTTRQPFLPRFEKLKYLSLAQPAPAAANWGSLLHLLSQLATLTHLSLAHWPVPTLSISTVVKHGPSTTFEQRLSPSDDDMSEAATVLGKLSRATYCLQWLDLEGCTEWLPSLCWSRENQHASLGQPLGPEWNGSWRGIAWLGLGFGWAKEVPGPEDDLISNENMQQEEHSLGHGEAGTRRVTLRPGQDLLAIDNAHGHGQAIQKGSRLRWQEKMWHLHVAKAKNIGRSIQNLRSEDKGKWIEVSVGDAKPFST</sequence>
<feature type="region of interest" description="Disordered" evidence="1">
    <location>
        <begin position="16"/>
        <end position="37"/>
    </location>
</feature>
<dbReference type="RefSeq" id="XP_001245919.2">
    <property type="nucleotide sequence ID" value="XM_001245918.2"/>
</dbReference>
<reference evidence="3" key="2">
    <citation type="journal article" date="2010" name="Genome Res.">
        <title>Population genomic sequencing of Coccidioides fungi reveals recent hybridization and transposon control.</title>
        <authorList>
            <person name="Neafsey D.E."/>
            <person name="Barker B.M."/>
            <person name="Sharpton T.J."/>
            <person name="Stajich J.E."/>
            <person name="Park D.J."/>
            <person name="Whiston E."/>
            <person name="Hung C.-Y."/>
            <person name="McMahan C."/>
            <person name="White J."/>
            <person name="Sykes S."/>
            <person name="Heiman D."/>
            <person name="Young S."/>
            <person name="Zeng Q."/>
            <person name="Abouelleil A."/>
            <person name="Aftuck L."/>
            <person name="Bessette D."/>
            <person name="Brown A."/>
            <person name="FitzGerald M."/>
            <person name="Lui A."/>
            <person name="Macdonald J.P."/>
            <person name="Priest M."/>
            <person name="Orbach M.J."/>
            <person name="Galgiani J.N."/>
            <person name="Kirkland T.N."/>
            <person name="Cole G.T."/>
            <person name="Birren B.W."/>
            <person name="Henn M.R."/>
            <person name="Taylor J.W."/>
            <person name="Rounsley S.D."/>
        </authorList>
    </citation>
    <scope>GENOME REANNOTATION</scope>
    <source>
        <strain evidence="3">RS</strain>
    </source>
</reference>
<feature type="compositionally biased region" description="Basic and acidic residues" evidence="1">
    <location>
        <begin position="118"/>
        <end position="128"/>
    </location>
</feature>
<evidence type="ECO:0000313" key="3">
    <source>
        <dbReference type="Proteomes" id="UP000001261"/>
    </source>
</evidence>
<dbReference type="EMBL" id="GG704914">
    <property type="protein sequence ID" value="EAS34336.2"/>
    <property type="molecule type" value="Genomic_DNA"/>
</dbReference>
<dbReference type="Proteomes" id="UP000001261">
    <property type="component" value="Unassembled WGS sequence"/>
</dbReference>
<dbReference type="KEGG" id="cim:CIMG_05360"/>